<comment type="caution">
    <text evidence="1">The sequence shown here is derived from an EMBL/GenBank/DDBJ whole genome shotgun (WGS) entry which is preliminary data.</text>
</comment>
<protein>
    <submittedName>
        <fullName evidence="1">Uncharacterized protein</fullName>
    </submittedName>
</protein>
<organism evidence="1 2">
    <name type="scientific">Micromonospora deserti</name>
    <dbReference type="NCBI Taxonomy" id="2070366"/>
    <lineage>
        <taxon>Bacteria</taxon>
        <taxon>Bacillati</taxon>
        <taxon>Actinomycetota</taxon>
        <taxon>Actinomycetes</taxon>
        <taxon>Micromonosporales</taxon>
        <taxon>Micromonosporaceae</taxon>
        <taxon>Micromonospora</taxon>
    </lineage>
</organism>
<keyword evidence="2" id="KW-1185">Reference proteome</keyword>
<dbReference type="RefSeq" id="WP_111136887.1">
    <property type="nucleotide sequence ID" value="NZ_POUB01000269.1"/>
</dbReference>
<sequence>MRTRRLTRRPIRRTCLDLAHTDPDQHCPYCAPDTHADAILDAALARHVEIAAEDAEAWGWAA</sequence>
<reference evidence="1 2" key="1">
    <citation type="submission" date="2018-01" db="EMBL/GenBank/DDBJ databases">
        <title>Draft genome sequence of Salinispora sp. 13K206.</title>
        <authorList>
            <person name="Sahin N."/>
            <person name="Saygin H."/>
            <person name="Ay H."/>
        </authorList>
    </citation>
    <scope>NUCLEOTIDE SEQUENCE [LARGE SCALE GENOMIC DNA]</scope>
    <source>
        <strain evidence="1 2">13K206</strain>
    </source>
</reference>
<dbReference type="EMBL" id="POUB01000269">
    <property type="protein sequence ID" value="PZF88576.1"/>
    <property type="molecule type" value="Genomic_DNA"/>
</dbReference>
<dbReference type="OrthoDB" id="3403640at2"/>
<accession>A0A2W2CTV8</accession>
<evidence type="ECO:0000313" key="1">
    <source>
        <dbReference type="EMBL" id="PZF88576.1"/>
    </source>
</evidence>
<dbReference type="AlphaFoldDB" id="A0A2W2CTV8"/>
<proteinExistence type="predicted"/>
<gene>
    <name evidence="1" type="ORF">C1I99_26300</name>
</gene>
<name>A0A2W2CTV8_9ACTN</name>
<dbReference type="Proteomes" id="UP000248749">
    <property type="component" value="Unassembled WGS sequence"/>
</dbReference>
<evidence type="ECO:0000313" key="2">
    <source>
        <dbReference type="Proteomes" id="UP000248749"/>
    </source>
</evidence>